<organism evidence="2">
    <name type="scientific">hydrothermal vent metagenome</name>
    <dbReference type="NCBI Taxonomy" id="652676"/>
    <lineage>
        <taxon>unclassified sequences</taxon>
        <taxon>metagenomes</taxon>
        <taxon>ecological metagenomes</taxon>
    </lineage>
</organism>
<evidence type="ECO:0008006" key="3">
    <source>
        <dbReference type="Google" id="ProtNLM"/>
    </source>
</evidence>
<dbReference type="AlphaFoldDB" id="A0A3B0YXR7"/>
<evidence type="ECO:0000313" key="2">
    <source>
        <dbReference type="EMBL" id="VAW80733.1"/>
    </source>
</evidence>
<dbReference type="EMBL" id="UOFN01000130">
    <property type="protein sequence ID" value="VAW80733.1"/>
    <property type="molecule type" value="Genomic_DNA"/>
</dbReference>
<evidence type="ECO:0000256" key="1">
    <source>
        <dbReference type="SAM" id="Phobius"/>
    </source>
</evidence>
<keyword evidence="1" id="KW-0812">Transmembrane</keyword>
<feature type="transmembrane region" description="Helical" evidence="1">
    <location>
        <begin position="12"/>
        <end position="32"/>
    </location>
</feature>
<reference evidence="2" key="1">
    <citation type="submission" date="2018-06" db="EMBL/GenBank/DDBJ databases">
        <authorList>
            <person name="Zhirakovskaya E."/>
        </authorList>
    </citation>
    <scope>NUCLEOTIDE SEQUENCE</scope>
</reference>
<protein>
    <recommendedName>
        <fullName evidence="3">Pilus assembly protein</fullName>
    </recommendedName>
</protein>
<keyword evidence="1" id="KW-0472">Membrane</keyword>
<feature type="transmembrane region" description="Helical" evidence="1">
    <location>
        <begin position="77"/>
        <end position="96"/>
    </location>
</feature>
<proteinExistence type="predicted"/>
<name>A0A3B0YXR7_9ZZZZ</name>
<keyword evidence="1" id="KW-1133">Transmembrane helix</keyword>
<gene>
    <name evidence="2" type="ORF">MNBD_GAMMA15-136</name>
</gene>
<feature type="transmembrane region" description="Helical" evidence="1">
    <location>
        <begin position="44"/>
        <end position="65"/>
    </location>
</feature>
<accession>A0A3B0YXR7</accession>
<sequence>MKARLAAAGLHFLASAFVISLSLYVIYFIWYPNPFYTMHSVFDAVKIVLAVDLVLGPFLTLVIFNTSKPRKELIRDISIILIIQVSALTWGMHVTYKMRPTFFVFQADTFYPIIREDIDLENLNKEVSPPAIWQSPVTIYIEPLKGMDAIQRLKEAAKGGGLTGEMYKTEKYKPLSLKTDNEYRQDIISQAMSYDFLQKSKTWKSGVEELVLSQGGVIEDYLFYPVENDRFRGLIAFKKTDFSIAGLVAP</sequence>